<proteinExistence type="predicted"/>
<dbReference type="AlphaFoldDB" id="A0A0E9WUF9"/>
<organism evidence="1">
    <name type="scientific">Anguilla anguilla</name>
    <name type="common">European freshwater eel</name>
    <name type="synonym">Muraena anguilla</name>
    <dbReference type="NCBI Taxonomy" id="7936"/>
    <lineage>
        <taxon>Eukaryota</taxon>
        <taxon>Metazoa</taxon>
        <taxon>Chordata</taxon>
        <taxon>Craniata</taxon>
        <taxon>Vertebrata</taxon>
        <taxon>Euteleostomi</taxon>
        <taxon>Actinopterygii</taxon>
        <taxon>Neopterygii</taxon>
        <taxon>Teleostei</taxon>
        <taxon>Anguilliformes</taxon>
        <taxon>Anguillidae</taxon>
        <taxon>Anguilla</taxon>
    </lineage>
</organism>
<accession>A0A0E9WUF9</accession>
<reference evidence="1" key="2">
    <citation type="journal article" date="2015" name="Fish Shellfish Immunol.">
        <title>Early steps in the European eel (Anguilla anguilla)-Vibrio vulnificus interaction in the gills: Role of the RtxA13 toxin.</title>
        <authorList>
            <person name="Callol A."/>
            <person name="Pajuelo D."/>
            <person name="Ebbesson L."/>
            <person name="Teles M."/>
            <person name="MacKenzie S."/>
            <person name="Amaro C."/>
        </authorList>
    </citation>
    <scope>NUCLEOTIDE SEQUENCE</scope>
</reference>
<name>A0A0E9WUF9_ANGAN</name>
<reference evidence="1" key="1">
    <citation type="submission" date="2014-11" db="EMBL/GenBank/DDBJ databases">
        <authorList>
            <person name="Amaro Gonzalez C."/>
        </authorList>
    </citation>
    <scope>NUCLEOTIDE SEQUENCE</scope>
</reference>
<evidence type="ECO:0000313" key="1">
    <source>
        <dbReference type="EMBL" id="JAH94039.1"/>
    </source>
</evidence>
<dbReference type="EMBL" id="GBXM01014538">
    <property type="protein sequence ID" value="JAH94039.1"/>
    <property type="molecule type" value="Transcribed_RNA"/>
</dbReference>
<protein>
    <submittedName>
        <fullName evidence="1">Uncharacterized protein</fullName>
    </submittedName>
</protein>
<sequence length="56" mass="6492">MFRVPAVLFACTYKDVLNFSLTLSFLFTRQNILANLKKKKQQNKKNFTLVHCPSGQ</sequence>